<evidence type="ECO:0000256" key="2">
    <source>
        <dbReference type="ARBA" id="ARBA00022723"/>
    </source>
</evidence>
<comment type="cofactor">
    <cofactor evidence="1">
        <name>Zn(2+)</name>
        <dbReference type="ChEBI" id="CHEBI:29105"/>
    </cofactor>
</comment>
<dbReference type="InterPro" id="IPR036866">
    <property type="entry name" value="RibonucZ/Hydroxyglut_hydro"/>
</dbReference>
<dbReference type="GO" id="GO:0016787">
    <property type="term" value="F:hydrolase activity"/>
    <property type="evidence" value="ECO:0007669"/>
    <property type="project" value="UniProtKB-KW"/>
</dbReference>
<organism evidence="6 7">
    <name type="scientific">Telmatocola sphagniphila</name>
    <dbReference type="NCBI Taxonomy" id="1123043"/>
    <lineage>
        <taxon>Bacteria</taxon>
        <taxon>Pseudomonadati</taxon>
        <taxon>Planctomycetota</taxon>
        <taxon>Planctomycetia</taxon>
        <taxon>Gemmatales</taxon>
        <taxon>Gemmataceae</taxon>
    </lineage>
</organism>
<dbReference type="GO" id="GO:0046872">
    <property type="term" value="F:metal ion binding"/>
    <property type="evidence" value="ECO:0007669"/>
    <property type="project" value="UniProtKB-KW"/>
</dbReference>
<dbReference type="SMART" id="SM00849">
    <property type="entry name" value="Lactamase_B"/>
    <property type="match status" value="1"/>
</dbReference>
<name>A0A8E6B5L1_9BACT</name>
<dbReference type="SUPFAM" id="SSF56281">
    <property type="entry name" value="Metallo-hydrolase/oxidoreductase"/>
    <property type="match status" value="1"/>
</dbReference>
<dbReference type="Proteomes" id="UP000676194">
    <property type="component" value="Chromosome"/>
</dbReference>
<gene>
    <name evidence="6" type="ORF">KIH39_22395</name>
</gene>
<reference evidence="6" key="1">
    <citation type="submission" date="2021-05" db="EMBL/GenBank/DDBJ databases">
        <title>Complete genome sequence of the cellulolytic planctomycete Telmatocola sphagniphila SP2T and characterization of the first cellulase from planctomycetes.</title>
        <authorList>
            <person name="Rakitin A.L."/>
            <person name="Beletsky A.V."/>
            <person name="Naumoff D.G."/>
            <person name="Kulichevskaya I.S."/>
            <person name="Mardanov A.V."/>
            <person name="Ravin N.V."/>
            <person name="Dedysh S.N."/>
        </authorList>
    </citation>
    <scope>NUCLEOTIDE SEQUENCE</scope>
    <source>
        <strain evidence="6">SP2T</strain>
    </source>
</reference>
<dbReference type="InterPro" id="IPR051453">
    <property type="entry name" value="MBL_Glyoxalase_II"/>
</dbReference>
<dbReference type="CDD" id="cd06262">
    <property type="entry name" value="metallo-hydrolase-like_MBL-fold"/>
    <property type="match status" value="1"/>
</dbReference>
<dbReference type="EMBL" id="CP074694">
    <property type="protein sequence ID" value="QVL31566.1"/>
    <property type="molecule type" value="Genomic_DNA"/>
</dbReference>
<dbReference type="InterPro" id="IPR001279">
    <property type="entry name" value="Metallo-B-lactamas"/>
</dbReference>
<sequence length="218" mass="23765">MSLVIKTIVSMPFAENTYLVWLDNWKQCVVVDPGLDPESIQDCIAENELSVVAILNTHGHTDHIAGNDFMKKLLPQAPIIIGEGDAPMLTDPDLNLSRSYGIDIVSPPADQTVKEGETLHLGGMDLEILDIPGHSPGHIVFVLKEHKIVLGGDVLFREGIGRTDFPGGSFQTLAKGIRGKLFTLDPDFVVYPGHGPVTKIGHEKKANPFVGEQASRQW</sequence>
<protein>
    <submittedName>
        <fullName evidence="6">MBL fold metallo-hydrolase</fullName>
    </submittedName>
</protein>
<proteinExistence type="predicted"/>
<keyword evidence="3" id="KW-0378">Hydrolase</keyword>
<dbReference type="PANTHER" id="PTHR46233">
    <property type="entry name" value="HYDROXYACYLGLUTATHIONE HYDROLASE GLOC"/>
    <property type="match status" value="1"/>
</dbReference>
<keyword evidence="4" id="KW-0862">Zinc</keyword>
<evidence type="ECO:0000256" key="4">
    <source>
        <dbReference type="ARBA" id="ARBA00022833"/>
    </source>
</evidence>
<dbReference type="AlphaFoldDB" id="A0A8E6B5L1"/>
<evidence type="ECO:0000256" key="3">
    <source>
        <dbReference type="ARBA" id="ARBA00022801"/>
    </source>
</evidence>
<dbReference type="RefSeq" id="WP_213495582.1">
    <property type="nucleotide sequence ID" value="NZ_CP074694.1"/>
</dbReference>
<keyword evidence="2" id="KW-0479">Metal-binding</keyword>
<dbReference type="Gene3D" id="3.60.15.10">
    <property type="entry name" value="Ribonuclease Z/Hydroxyacylglutathione hydrolase-like"/>
    <property type="match status" value="1"/>
</dbReference>
<dbReference type="Pfam" id="PF00753">
    <property type="entry name" value="Lactamase_B"/>
    <property type="match status" value="1"/>
</dbReference>
<evidence type="ECO:0000313" key="7">
    <source>
        <dbReference type="Proteomes" id="UP000676194"/>
    </source>
</evidence>
<evidence type="ECO:0000259" key="5">
    <source>
        <dbReference type="SMART" id="SM00849"/>
    </source>
</evidence>
<dbReference type="PANTHER" id="PTHR46233:SF3">
    <property type="entry name" value="HYDROXYACYLGLUTATHIONE HYDROLASE GLOC"/>
    <property type="match status" value="1"/>
</dbReference>
<keyword evidence="7" id="KW-1185">Reference proteome</keyword>
<feature type="domain" description="Metallo-beta-lactamase" evidence="5">
    <location>
        <begin position="14"/>
        <end position="194"/>
    </location>
</feature>
<dbReference type="KEGG" id="tsph:KIH39_22395"/>
<evidence type="ECO:0000256" key="1">
    <source>
        <dbReference type="ARBA" id="ARBA00001947"/>
    </source>
</evidence>
<accession>A0A8E6B5L1</accession>
<evidence type="ECO:0000313" key="6">
    <source>
        <dbReference type="EMBL" id="QVL31566.1"/>
    </source>
</evidence>